<dbReference type="Gene3D" id="3.90.1200.10">
    <property type="match status" value="1"/>
</dbReference>
<organism evidence="2 5">
    <name type="scientific">Adineta ricciae</name>
    <name type="common">Rotifer</name>
    <dbReference type="NCBI Taxonomy" id="249248"/>
    <lineage>
        <taxon>Eukaryota</taxon>
        <taxon>Metazoa</taxon>
        <taxon>Spiralia</taxon>
        <taxon>Gnathifera</taxon>
        <taxon>Rotifera</taxon>
        <taxon>Eurotatoria</taxon>
        <taxon>Bdelloidea</taxon>
        <taxon>Adinetida</taxon>
        <taxon>Adinetidae</taxon>
        <taxon>Adineta</taxon>
    </lineage>
</organism>
<reference evidence="2" key="1">
    <citation type="submission" date="2021-02" db="EMBL/GenBank/DDBJ databases">
        <authorList>
            <person name="Nowell W R."/>
        </authorList>
    </citation>
    <scope>NUCLEOTIDE SEQUENCE</scope>
</reference>
<evidence type="ECO:0000313" key="2">
    <source>
        <dbReference type="EMBL" id="CAF1309274.1"/>
    </source>
</evidence>
<dbReference type="Proteomes" id="UP000663852">
    <property type="component" value="Unassembled WGS sequence"/>
</dbReference>
<dbReference type="InterPro" id="IPR011009">
    <property type="entry name" value="Kinase-like_dom_sf"/>
</dbReference>
<dbReference type="InterPro" id="IPR051678">
    <property type="entry name" value="AGP_Transferase"/>
</dbReference>
<dbReference type="OrthoDB" id="10003767at2759"/>
<evidence type="ECO:0000313" key="5">
    <source>
        <dbReference type="Proteomes" id="UP000663852"/>
    </source>
</evidence>
<dbReference type="EMBL" id="CAJNOR010002723">
    <property type="protein sequence ID" value="CAF1332138.1"/>
    <property type="molecule type" value="Genomic_DNA"/>
</dbReference>
<evidence type="ECO:0000259" key="1">
    <source>
        <dbReference type="Pfam" id="PF01636"/>
    </source>
</evidence>
<name>A0A815EPR3_ADIRI</name>
<keyword evidence="4" id="KW-1185">Reference proteome</keyword>
<sequence>MTEKSDLIKKVISEYDCSLEIKSISRPNDGYSNSVHLITFANNSQVELVVKFTKPDEVTEVIFYRLTNESQFPVPKILKSAENYYIASKLSGVSLSQVLDSVTHEQRVDIYRQLGAFVGQLHAKYTFDKCGYLNNRYFHSWKEMFRHIIEKQILQFKGTIFEELGNKIHQYLTRNIHIIDYEITPRLLHMDLHCGNILVSNGQLTGILDAEDALIGHNEYELMRIEKGHFEGNDYRDDFLSSYTKYVKLDDGYEQRRWFYSLSREIVGMQCLIRFGEQYAQTGSVEEEKKFIEDKIQSIVDSFFRSE</sequence>
<dbReference type="PANTHER" id="PTHR21310:SF15">
    <property type="entry name" value="AMINOGLYCOSIDE PHOSPHOTRANSFERASE DOMAIN-CONTAINING PROTEIN"/>
    <property type="match status" value="1"/>
</dbReference>
<proteinExistence type="predicted"/>
<dbReference type="InterPro" id="IPR002575">
    <property type="entry name" value="Aminoglycoside_PTrfase"/>
</dbReference>
<evidence type="ECO:0000313" key="3">
    <source>
        <dbReference type="EMBL" id="CAF1332138.1"/>
    </source>
</evidence>
<dbReference type="PANTHER" id="PTHR21310">
    <property type="entry name" value="AMINOGLYCOSIDE PHOSPHOTRANSFERASE-RELATED-RELATED"/>
    <property type="match status" value="1"/>
</dbReference>
<dbReference type="AlphaFoldDB" id="A0A815EPR3"/>
<comment type="caution">
    <text evidence="2">The sequence shown here is derived from an EMBL/GenBank/DDBJ whole genome shotgun (WGS) entry which is preliminary data.</text>
</comment>
<protein>
    <recommendedName>
        <fullName evidence="1">Aminoglycoside phosphotransferase domain-containing protein</fullName>
    </recommendedName>
</protein>
<feature type="domain" description="Aminoglycoside phosphotransferase" evidence="1">
    <location>
        <begin position="24"/>
        <end position="258"/>
    </location>
</feature>
<accession>A0A815EPR3</accession>
<dbReference type="Proteomes" id="UP000663828">
    <property type="component" value="Unassembled WGS sequence"/>
</dbReference>
<dbReference type="EMBL" id="CAJNOJ010000223">
    <property type="protein sequence ID" value="CAF1309274.1"/>
    <property type="molecule type" value="Genomic_DNA"/>
</dbReference>
<dbReference type="Pfam" id="PF01636">
    <property type="entry name" value="APH"/>
    <property type="match status" value="1"/>
</dbReference>
<gene>
    <name evidence="2" type="ORF">EDS130_LOCUS31047</name>
    <name evidence="3" type="ORF">XAT740_LOCUS30488</name>
</gene>
<evidence type="ECO:0000313" key="4">
    <source>
        <dbReference type="Proteomes" id="UP000663828"/>
    </source>
</evidence>
<dbReference type="SUPFAM" id="SSF56112">
    <property type="entry name" value="Protein kinase-like (PK-like)"/>
    <property type="match status" value="1"/>
</dbReference>